<dbReference type="EMBL" id="JAOTPV010000054">
    <property type="protein sequence ID" value="KAJ4466509.1"/>
    <property type="molecule type" value="Genomic_DNA"/>
</dbReference>
<gene>
    <name evidence="2" type="ORF">J3R30DRAFT_3719274</name>
</gene>
<feature type="compositionally biased region" description="Low complexity" evidence="1">
    <location>
        <begin position="62"/>
        <end position="74"/>
    </location>
</feature>
<comment type="caution">
    <text evidence="2">The sequence shown here is derived from an EMBL/GenBank/DDBJ whole genome shotgun (WGS) entry which is preliminary data.</text>
</comment>
<sequence length="303" mass="32660">MSTVTEVSNVIGDHMLKGWVLTDSPCPHCKHIPLMRSPKNQTPIVHFCANCDGDPRKVTQPSSSTSSISDSSISHQNTISRFSTPATELSDMPGSPTFTIPAETPESRRRREQSDRASSEIGNRLLKGWALLGEECLNVDCFGIPLVRPPKSGGEKDPRRECVICGRIYVGEGELVEAGLAHSPVQKPSIPAETVVADPSSSNVHTVIPHATESVNSAFERQKASRTMPLAATSLSNESTISALNVTTRALEQTLISLSGRLTASAVPPMLVDPQSISSIIDTISKTTQALAEVKKLRQNMRE</sequence>
<dbReference type="Pfam" id="PF06677">
    <property type="entry name" value="Auto_anti-p27"/>
    <property type="match status" value="2"/>
</dbReference>
<evidence type="ECO:0000313" key="2">
    <source>
        <dbReference type="EMBL" id="KAJ4466509.1"/>
    </source>
</evidence>
<feature type="region of interest" description="Disordered" evidence="1">
    <location>
        <begin position="56"/>
        <end position="120"/>
    </location>
</feature>
<dbReference type="AlphaFoldDB" id="A0A9W8ZUB0"/>
<evidence type="ECO:0000256" key="1">
    <source>
        <dbReference type="SAM" id="MobiDB-lite"/>
    </source>
</evidence>
<dbReference type="InterPro" id="IPR051888">
    <property type="entry name" value="UPF0148_domain"/>
</dbReference>
<dbReference type="Proteomes" id="UP001150266">
    <property type="component" value="Unassembled WGS sequence"/>
</dbReference>
<proteinExistence type="predicted"/>
<dbReference type="PANTHER" id="PTHR16537">
    <property type="entry name" value="SJOEGREN SYNDROME/SCLERODERMA AUTOANTIGEN 1"/>
    <property type="match status" value="1"/>
</dbReference>
<dbReference type="InterPro" id="IPR009563">
    <property type="entry name" value="SSSCA1"/>
</dbReference>
<name>A0A9W8ZUB0_9AGAR</name>
<feature type="compositionally biased region" description="Polar residues" evidence="1">
    <location>
        <begin position="75"/>
        <end position="87"/>
    </location>
</feature>
<evidence type="ECO:0008006" key="4">
    <source>
        <dbReference type="Google" id="ProtNLM"/>
    </source>
</evidence>
<evidence type="ECO:0000313" key="3">
    <source>
        <dbReference type="Proteomes" id="UP001150266"/>
    </source>
</evidence>
<keyword evidence="3" id="KW-1185">Reference proteome</keyword>
<protein>
    <recommendedName>
        <fullName evidence="4">Sjogrens syndrome scleroderma autoantigen 1 family protein</fullName>
    </recommendedName>
</protein>
<feature type="compositionally biased region" description="Basic and acidic residues" evidence="1">
    <location>
        <begin position="105"/>
        <end position="118"/>
    </location>
</feature>
<dbReference type="OrthoDB" id="28939at2759"/>
<accession>A0A9W8ZUB0</accession>
<organism evidence="2 3">
    <name type="scientific">Lentinula aciculospora</name>
    <dbReference type="NCBI Taxonomy" id="153920"/>
    <lineage>
        <taxon>Eukaryota</taxon>
        <taxon>Fungi</taxon>
        <taxon>Dikarya</taxon>
        <taxon>Basidiomycota</taxon>
        <taxon>Agaricomycotina</taxon>
        <taxon>Agaricomycetes</taxon>
        <taxon>Agaricomycetidae</taxon>
        <taxon>Agaricales</taxon>
        <taxon>Marasmiineae</taxon>
        <taxon>Omphalotaceae</taxon>
        <taxon>Lentinula</taxon>
    </lineage>
</organism>
<reference evidence="2" key="1">
    <citation type="submission" date="2022-08" db="EMBL/GenBank/DDBJ databases">
        <title>A Global Phylogenomic Analysis of the Shiitake Genus Lentinula.</title>
        <authorList>
            <consortium name="DOE Joint Genome Institute"/>
            <person name="Sierra-Patev S."/>
            <person name="Min B."/>
            <person name="Naranjo-Ortiz M."/>
            <person name="Looney B."/>
            <person name="Konkel Z."/>
            <person name="Slot J.C."/>
            <person name="Sakamoto Y."/>
            <person name="Steenwyk J.L."/>
            <person name="Rokas A."/>
            <person name="Carro J."/>
            <person name="Camarero S."/>
            <person name="Ferreira P."/>
            <person name="Molpeceres G."/>
            <person name="Ruiz-Duenas F.J."/>
            <person name="Serrano A."/>
            <person name="Henrissat B."/>
            <person name="Drula E."/>
            <person name="Hughes K.W."/>
            <person name="Mata J.L."/>
            <person name="Ishikawa N.K."/>
            <person name="Vargas-Isla R."/>
            <person name="Ushijima S."/>
            <person name="Smith C.A."/>
            <person name="Ahrendt S."/>
            <person name="Andreopoulos W."/>
            <person name="He G."/>
            <person name="Labutti K."/>
            <person name="Lipzen A."/>
            <person name="Ng V."/>
            <person name="Riley R."/>
            <person name="Sandor L."/>
            <person name="Barry K."/>
            <person name="Martinez A.T."/>
            <person name="Xiao Y."/>
            <person name="Gibbons J.G."/>
            <person name="Terashima K."/>
            <person name="Grigoriev I.V."/>
            <person name="Hibbett D.S."/>
        </authorList>
    </citation>
    <scope>NUCLEOTIDE SEQUENCE</scope>
    <source>
        <strain evidence="2">JLM2183</strain>
    </source>
</reference>
<dbReference type="PANTHER" id="PTHR16537:SF1">
    <property type="entry name" value="PROTEIN ZNRD2"/>
    <property type="match status" value="1"/>
</dbReference>